<dbReference type="PANTHER" id="PTHR13027">
    <property type="entry name" value="SAND PROTEIN-RELATED"/>
    <property type="match status" value="1"/>
</dbReference>
<comment type="similarity">
    <text evidence="1">Belongs to the MON1/SAND family.</text>
</comment>
<evidence type="ECO:0000313" key="3">
    <source>
        <dbReference type="EMBL" id="JAG08284.1"/>
    </source>
</evidence>
<reference evidence="5" key="3">
    <citation type="journal article" date="2016" name="Gigascience">
        <title>De novo construction of an expanded transcriptome assembly for the western tarnished plant bug, Lygus hesperus.</title>
        <authorList>
            <person name="Tassone E.E."/>
            <person name="Geib S.M."/>
            <person name="Hall B."/>
            <person name="Fabrick J.A."/>
            <person name="Brent C.S."/>
            <person name="Hull J.J."/>
        </authorList>
    </citation>
    <scope>NUCLEOTIDE SEQUENCE</scope>
</reference>
<evidence type="ECO:0000256" key="1">
    <source>
        <dbReference type="RuleBase" id="RU367048"/>
    </source>
</evidence>
<dbReference type="Pfam" id="PF19037">
    <property type="entry name" value="Fuz_longin_2"/>
    <property type="match status" value="1"/>
</dbReference>
<name>A0A0A9WTV8_LYGHE</name>
<dbReference type="EMBL" id="GBHO01035320">
    <property type="protein sequence ID" value="JAG08284.1"/>
    <property type="molecule type" value="Transcribed_RNA"/>
</dbReference>
<reference evidence="4" key="1">
    <citation type="journal article" date="2014" name="PLoS ONE">
        <title>Transcriptome-Based Identification of ABC Transporters in the Western Tarnished Plant Bug Lygus hesperus.</title>
        <authorList>
            <person name="Hull J.J."/>
            <person name="Chaney K."/>
            <person name="Geib S.M."/>
            <person name="Fabrick J.A."/>
            <person name="Brent C.S."/>
            <person name="Walsh D."/>
            <person name="Lavine L.C."/>
        </authorList>
    </citation>
    <scope>NUCLEOTIDE SEQUENCE</scope>
</reference>
<dbReference type="EMBL" id="GDHC01016726">
    <property type="protein sequence ID" value="JAQ01903.1"/>
    <property type="molecule type" value="Transcribed_RNA"/>
</dbReference>
<dbReference type="EMBL" id="GBHO01035319">
    <property type="protein sequence ID" value="JAG08285.1"/>
    <property type="molecule type" value="Transcribed_RNA"/>
</dbReference>
<evidence type="ECO:0000313" key="5">
    <source>
        <dbReference type="EMBL" id="JAQ01903.1"/>
    </source>
</evidence>
<organism evidence="4">
    <name type="scientific">Lygus hesperus</name>
    <name type="common">Western plant bug</name>
    <dbReference type="NCBI Taxonomy" id="30085"/>
    <lineage>
        <taxon>Eukaryota</taxon>
        <taxon>Metazoa</taxon>
        <taxon>Ecdysozoa</taxon>
        <taxon>Arthropoda</taxon>
        <taxon>Hexapoda</taxon>
        <taxon>Insecta</taxon>
        <taxon>Pterygota</taxon>
        <taxon>Neoptera</taxon>
        <taxon>Paraneoptera</taxon>
        <taxon>Hemiptera</taxon>
        <taxon>Heteroptera</taxon>
        <taxon>Panheteroptera</taxon>
        <taxon>Cimicomorpha</taxon>
        <taxon>Miridae</taxon>
        <taxon>Mirini</taxon>
        <taxon>Lygus</taxon>
    </lineage>
</organism>
<dbReference type="PANTHER" id="PTHR13027:SF7">
    <property type="entry name" value="VACUOLAR FUSION PROTEIN MON1 HOMOLOG"/>
    <property type="match status" value="1"/>
</dbReference>
<dbReference type="InterPro" id="IPR043971">
    <property type="entry name" value="FUZ/MON1/HPS1_longin_2"/>
</dbReference>
<accession>A0A0A9WTV8</accession>
<sequence>MEWYFETFIEKVLWEPYNELYPTMACDRELRSFLEYSLRKSANTSTVCHHTHSLLLYQRSLLCMLRHNRADALQPKDVRILLHYIDVDRLYYSLGEHWVPICFPVCNPYTFLHCYICALHDDILIILLSKNIRDFLELQKIRKTFQILLERRLSVLELVTVCKKQTSTVLQDVFAIQITNPLESNTA</sequence>
<gene>
    <name evidence="5" type="primary">MON1A_3</name>
    <name evidence="4" type="ORF">CM83_24718</name>
    <name evidence="3" type="ORF">CM83_24726</name>
    <name evidence="5" type="ORF">g.20512</name>
</gene>
<dbReference type="GO" id="GO:0006623">
    <property type="term" value="P:protein targeting to vacuole"/>
    <property type="evidence" value="ECO:0007669"/>
    <property type="project" value="UniProtKB-UniRule"/>
</dbReference>
<protein>
    <recommendedName>
        <fullName evidence="1">Vacuolar fusion protein MON1 homolog</fullName>
    </recommendedName>
</protein>
<feature type="domain" description="FUZ/MON1/HPS1 second Longin" evidence="2">
    <location>
        <begin position="50"/>
        <end position="145"/>
    </location>
</feature>
<comment type="function">
    <text evidence="1">Plays an important role in membrane trafficking through the secretory apparatus.</text>
</comment>
<dbReference type="InterPro" id="IPR004353">
    <property type="entry name" value="Mon1"/>
</dbReference>
<evidence type="ECO:0000259" key="2">
    <source>
        <dbReference type="Pfam" id="PF19037"/>
    </source>
</evidence>
<dbReference type="PRINTS" id="PR01546">
    <property type="entry name" value="YEAST73DUF"/>
</dbReference>
<reference evidence="4" key="2">
    <citation type="submission" date="2014-07" db="EMBL/GenBank/DDBJ databases">
        <authorList>
            <person name="Hull J."/>
        </authorList>
    </citation>
    <scope>NUCLEOTIDE SEQUENCE</scope>
</reference>
<proteinExistence type="inferred from homology"/>
<dbReference type="GO" id="GO:0016192">
    <property type="term" value="P:vesicle-mediated transport"/>
    <property type="evidence" value="ECO:0007669"/>
    <property type="project" value="InterPro"/>
</dbReference>
<evidence type="ECO:0000313" key="4">
    <source>
        <dbReference type="EMBL" id="JAG08285.1"/>
    </source>
</evidence>
<dbReference type="AlphaFoldDB" id="A0A0A9WTV8"/>